<gene>
    <name evidence="3" type="ORF">BXYJ_LOCUS5398</name>
</gene>
<dbReference type="InterPro" id="IPR021109">
    <property type="entry name" value="Peptidase_aspartic_dom_sf"/>
</dbReference>
<dbReference type="GO" id="GO:0006508">
    <property type="term" value="P:proteolysis"/>
    <property type="evidence" value="ECO:0007669"/>
    <property type="project" value="InterPro"/>
</dbReference>
<dbReference type="PANTHER" id="PTHR47966">
    <property type="entry name" value="BETA-SITE APP-CLEAVING ENZYME, ISOFORM A-RELATED"/>
    <property type="match status" value="1"/>
</dbReference>
<comment type="caution">
    <text evidence="3">The sequence shown here is derived from an EMBL/GenBank/DDBJ whole genome shotgun (WGS) entry which is preliminary data.</text>
</comment>
<name>A0A7I8WZK8_BURXY</name>
<dbReference type="SMR" id="A0A7I8WZK8"/>
<proteinExistence type="inferred from homology"/>
<dbReference type="EMBL" id="CAJFDI010000002">
    <property type="protein sequence ID" value="CAD5218005.1"/>
    <property type="molecule type" value="Genomic_DNA"/>
</dbReference>
<dbReference type="PROSITE" id="PS51767">
    <property type="entry name" value="PEPTIDASE_A1"/>
    <property type="match status" value="1"/>
</dbReference>
<evidence type="ECO:0000313" key="4">
    <source>
        <dbReference type="Proteomes" id="UP000659654"/>
    </source>
</evidence>
<evidence type="ECO:0000259" key="2">
    <source>
        <dbReference type="PROSITE" id="PS51767"/>
    </source>
</evidence>
<feature type="domain" description="Peptidase A1" evidence="2">
    <location>
        <begin position="1"/>
        <end position="296"/>
    </location>
</feature>
<protein>
    <submittedName>
        <fullName evidence="3">(pine wood nematode) hypothetical protein</fullName>
    </submittedName>
</protein>
<evidence type="ECO:0000256" key="1">
    <source>
        <dbReference type="ARBA" id="ARBA00007447"/>
    </source>
</evidence>
<dbReference type="GO" id="GO:0004190">
    <property type="term" value="F:aspartic-type endopeptidase activity"/>
    <property type="evidence" value="ECO:0007669"/>
    <property type="project" value="InterPro"/>
</dbReference>
<dbReference type="Gene3D" id="2.40.70.10">
    <property type="entry name" value="Acid Proteases"/>
    <property type="match status" value="2"/>
</dbReference>
<dbReference type="InterPro" id="IPR033121">
    <property type="entry name" value="PEPTIDASE_A1"/>
</dbReference>
<dbReference type="OrthoDB" id="771136at2759"/>
<dbReference type="AlphaFoldDB" id="A0A7I8WZK8"/>
<sequence length="326" mass="36435">MLVDLSTPETFVLESAEFLNKFGPQNVFNPAASSTFKNKTTYFVNAYIDMFPKTMSMVHGYLGEDRISGLGKEFQTTFGVVQRYDNSEPNLSFLNQTFAGRIGLSNTKDPKTSVRDTILRDSHLPVVCLEATANKTHNSTTVRIGDYIYNKTSFKTKVPAIKPEFPFEGLWIAPVDGVSIDGVNFNDSYGAILATTVDVIGLPGGPYEHLLKKLKPKYDQDLREWVVDCALNIDIKLAIGKSEIVIEFGAYTDKLTETKCRLKLDVSQWNRLLLGAPFFTNNGICLNYESDEIHFYEVPHTNSGMKIASSSFLITCLLTFALFLPK</sequence>
<comment type="similarity">
    <text evidence="1">Belongs to the peptidase A1 family.</text>
</comment>
<dbReference type="Proteomes" id="UP000659654">
    <property type="component" value="Unassembled WGS sequence"/>
</dbReference>
<accession>A0A7I8WZK8</accession>
<dbReference type="Pfam" id="PF00026">
    <property type="entry name" value="Asp"/>
    <property type="match status" value="1"/>
</dbReference>
<reference evidence="3" key="1">
    <citation type="submission" date="2020-09" db="EMBL/GenBank/DDBJ databases">
        <authorList>
            <person name="Kikuchi T."/>
        </authorList>
    </citation>
    <scope>NUCLEOTIDE SEQUENCE</scope>
    <source>
        <strain evidence="3">Ka4C1</strain>
    </source>
</reference>
<dbReference type="EMBL" id="CAJFCV020000002">
    <property type="protein sequence ID" value="CAG9102376.1"/>
    <property type="molecule type" value="Genomic_DNA"/>
</dbReference>
<dbReference type="InterPro" id="IPR001461">
    <property type="entry name" value="Aspartic_peptidase_A1"/>
</dbReference>
<organism evidence="3 4">
    <name type="scientific">Bursaphelenchus xylophilus</name>
    <name type="common">Pinewood nematode worm</name>
    <name type="synonym">Aphelenchoides xylophilus</name>
    <dbReference type="NCBI Taxonomy" id="6326"/>
    <lineage>
        <taxon>Eukaryota</taxon>
        <taxon>Metazoa</taxon>
        <taxon>Ecdysozoa</taxon>
        <taxon>Nematoda</taxon>
        <taxon>Chromadorea</taxon>
        <taxon>Rhabditida</taxon>
        <taxon>Tylenchina</taxon>
        <taxon>Tylenchomorpha</taxon>
        <taxon>Aphelenchoidea</taxon>
        <taxon>Aphelenchoididae</taxon>
        <taxon>Bursaphelenchus</taxon>
    </lineage>
</organism>
<dbReference type="PANTHER" id="PTHR47966:SF51">
    <property type="entry name" value="BETA-SITE APP-CLEAVING ENZYME, ISOFORM A-RELATED"/>
    <property type="match status" value="1"/>
</dbReference>
<dbReference type="Proteomes" id="UP000582659">
    <property type="component" value="Unassembled WGS sequence"/>
</dbReference>
<keyword evidence="4" id="KW-1185">Reference proteome</keyword>
<evidence type="ECO:0000313" key="3">
    <source>
        <dbReference type="EMBL" id="CAD5218005.1"/>
    </source>
</evidence>
<dbReference type="SUPFAM" id="SSF50630">
    <property type="entry name" value="Acid proteases"/>
    <property type="match status" value="1"/>
</dbReference>